<evidence type="ECO:0000256" key="3">
    <source>
        <dbReference type="ARBA" id="ARBA00022806"/>
    </source>
</evidence>
<evidence type="ECO:0000256" key="1">
    <source>
        <dbReference type="ARBA" id="ARBA00022741"/>
    </source>
</evidence>
<dbReference type="InterPro" id="IPR027417">
    <property type="entry name" value="P-loop_NTPase"/>
</dbReference>
<dbReference type="Pfam" id="PF13087">
    <property type="entry name" value="AAA_12"/>
    <property type="match status" value="1"/>
</dbReference>
<accession>A0ABX0EVS1</accession>
<dbReference type="Pfam" id="PF13245">
    <property type="entry name" value="AAA_19"/>
    <property type="match status" value="1"/>
</dbReference>
<dbReference type="InterPro" id="IPR041679">
    <property type="entry name" value="DNA2/NAM7-like_C"/>
</dbReference>
<dbReference type="InterPro" id="IPR029060">
    <property type="entry name" value="PIN-like_dom_sf"/>
</dbReference>
<dbReference type="CDD" id="cd09883">
    <property type="entry name" value="PIN_VapC_PhoHL-ATPase"/>
    <property type="match status" value="1"/>
</dbReference>
<dbReference type="SUPFAM" id="SSF88723">
    <property type="entry name" value="PIN domain-like"/>
    <property type="match status" value="1"/>
</dbReference>
<dbReference type="RefSeq" id="WP_166231367.1">
    <property type="nucleotide sequence ID" value="NZ_CBCSIJ010000013.1"/>
</dbReference>
<evidence type="ECO:0000256" key="2">
    <source>
        <dbReference type="ARBA" id="ARBA00022801"/>
    </source>
</evidence>
<evidence type="ECO:0000259" key="7">
    <source>
        <dbReference type="SMART" id="SM00670"/>
    </source>
</evidence>
<evidence type="ECO:0000259" key="6">
    <source>
        <dbReference type="SMART" id="SM00382"/>
    </source>
</evidence>
<keyword evidence="3" id="KW-0347">Helicase</keyword>
<dbReference type="SMART" id="SM00670">
    <property type="entry name" value="PINc"/>
    <property type="match status" value="1"/>
</dbReference>
<dbReference type="SUPFAM" id="SSF52540">
    <property type="entry name" value="P-loop containing nucleoside triphosphate hydrolases"/>
    <property type="match status" value="1"/>
</dbReference>
<dbReference type="PANTHER" id="PTHR43788">
    <property type="entry name" value="DNA2/NAM7 HELICASE FAMILY MEMBER"/>
    <property type="match status" value="1"/>
</dbReference>
<dbReference type="EMBL" id="SEWW01000005">
    <property type="protein sequence ID" value="NGZ44665.1"/>
    <property type="molecule type" value="Genomic_DNA"/>
</dbReference>
<keyword evidence="4" id="KW-0067">ATP-binding</keyword>
<evidence type="ECO:0000313" key="9">
    <source>
        <dbReference type="Proteomes" id="UP001318301"/>
    </source>
</evidence>
<dbReference type="PANTHER" id="PTHR43788:SF8">
    <property type="entry name" value="DNA-BINDING PROTEIN SMUBP-2"/>
    <property type="match status" value="1"/>
</dbReference>
<name>A0ABX0EVS1_9BACT</name>
<dbReference type="Gene3D" id="3.40.50.1010">
    <property type="entry name" value="5'-nuclease"/>
    <property type="match status" value="1"/>
</dbReference>
<dbReference type="Proteomes" id="UP001318301">
    <property type="component" value="Unassembled WGS sequence"/>
</dbReference>
<evidence type="ECO:0000256" key="4">
    <source>
        <dbReference type="ARBA" id="ARBA00022840"/>
    </source>
</evidence>
<dbReference type="InterPro" id="IPR050534">
    <property type="entry name" value="Coronavir_polyprotein_1ab"/>
</dbReference>
<protein>
    <recommendedName>
        <fullName evidence="10">PIN domain-containing protein</fullName>
    </recommendedName>
</protein>
<evidence type="ECO:0000313" key="8">
    <source>
        <dbReference type="EMBL" id="NGZ44665.1"/>
    </source>
</evidence>
<dbReference type="Pfam" id="PF13638">
    <property type="entry name" value="PIN_4"/>
    <property type="match status" value="1"/>
</dbReference>
<dbReference type="CDD" id="cd17934">
    <property type="entry name" value="DEXXQc_Upf1-like"/>
    <property type="match status" value="1"/>
</dbReference>
<proteinExistence type="inferred from homology"/>
<feature type="domain" description="PIN" evidence="7">
    <location>
        <begin position="618"/>
        <end position="730"/>
    </location>
</feature>
<evidence type="ECO:0000256" key="5">
    <source>
        <dbReference type="ARBA" id="ARBA00046345"/>
    </source>
</evidence>
<keyword evidence="9" id="KW-1185">Reference proteome</keyword>
<dbReference type="Gene3D" id="3.40.50.300">
    <property type="entry name" value="P-loop containing nucleotide triphosphate hydrolases"/>
    <property type="match status" value="2"/>
</dbReference>
<feature type="domain" description="AAA+ ATPase" evidence="6">
    <location>
        <begin position="201"/>
        <end position="659"/>
    </location>
</feature>
<comment type="similarity">
    <text evidence="5">In the N-terminal section; belongs to the PINc/VapC protein family.</text>
</comment>
<sequence>MKNLTKEEQIKFYQEEIIKIISEFRGYLDSKCIQLFNKNELYVGTFEYIDKIRNQVVISFPKEKLPKTKILLTASKPKSLSIIQAGFEDYTYSYYRKNCVASFSECIGVYYQEVGNIVNVGFSNFDIEFANTLVKGSKIVFGLTDPPTKYYYNLIQVTKNEAKSSSVDNVVLGNYHLDDFNPLKIDDSNLLIDKFKNELKNQETVIIQGPPGTGKTYFISKLLKEFSREKKSVLVATLANRSLIELSKQYFEEDFNESVNVYKSNLTLEESGIVRELRPMSKNYLPSTGDVLLTTFYQMSGLATENISNPIYDYVILEEASQCLLGTIAAAKLIGGKVILVGDPQQLPPIINQENSVGISHNIDLMEKAFSYYASTVKCSKFMLTTTYRFSKSACDQTNVFYKNSLNSKSKIQVGNSVFSDLPSIYNKEGGSSLYYYDSQSPKVLYDFLFTQINLLIRINPEFEFAILSSTKAGVKLLRDNLLFQFNQDQDQVLINTVDSVQGLTVDFCFYFAYSDKKPTFSFNENRFNVATSRARYCSVILMDELFKVTKPFKGVVAEFISKCLFEMNNLENENHKIDVIESGSDSASKLPGLKIIDKIDLSQFEKPQKEIVLGKENIYVIDTNVFVDCPDVISKIDKKHSIVLSAKVIDELDFLKISLGEEQKRNVQKALRLINESLDTRGVKMHTENLSLLPNDFNKKSPDNSILSVALKFKSENPIMLTSDNGLQIKAKGLGVTTISLRDFLKQKKY</sequence>
<comment type="caution">
    <text evidence="8">The sequence shown here is derived from an EMBL/GenBank/DDBJ whole genome shotgun (WGS) entry which is preliminary data.</text>
</comment>
<keyword evidence="2" id="KW-0378">Hydrolase</keyword>
<keyword evidence="1" id="KW-0547">Nucleotide-binding</keyword>
<dbReference type="InterPro" id="IPR002716">
    <property type="entry name" value="PIN_dom"/>
</dbReference>
<dbReference type="InterPro" id="IPR003593">
    <property type="entry name" value="AAA+_ATPase"/>
</dbReference>
<reference evidence="8 9" key="1">
    <citation type="submission" date="2019-02" db="EMBL/GenBank/DDBJ databases">
        <title>Genome of a new Bacteroidetes strain.</title>
        <authorList>
            <person name="Pitt A."/>
        </authorList>
    </citation>
    <scope>NUCLEOTIDE SEQUENCE [LARGE SCALE GENOMIC DNA]</scope>
    <source>
        <strain evidence="8 9">50C-KIRBA</strain>
    </source>
</reference>
<organism evidence="8 9">
    <name type="scientific">Aquirufa beregesia</name>
    <dbReference type="NCBI Taxonomy" id="2516556"/>
    <lineage>
        <taxon>Bacteria</taxon>
        <taxon>Pseudomonadati</taxon>
        <taxon>Bacteroidota</taxon>
        <taxon>Cytophagia</taxon>
        <taxon>Cytophagales</taxon>
        <taxon>Flectobacillaceae</taxon>
        <taxon>Aquirufa</taxon>
    </lineage>
</organism>
<evidence type="ECO:0008006" key="10">
    <source>
        <dbReference type="Google" id="ProtNLM"/>
    </source>
</evidence>
<dbReference type="SMART" id="SM00382">
    <property type="entry name" value="AAA"/>
    <property type="match status" value="1"/>
</dbReference>
<gene>
    <name evidence="8" type="ORF">EWU23_09260</name>
</gene>